<evidence type="ECO:0000313" key="1">
    <source>
        <dbReference type="EMBL" id="RNA36081.1"/>
    </source>
</evidence>
<keyword evidence="2" id="KW-1185">Reference proteome</keyword>
<accession>A0A3M7SJX6</accession>
<gene>
    <name evidence="1" type="ORF">BpHYR1_052731</name>
</gene>
<protein>
    <submittedName>
        <fullName evidence="1">Uncharacterized protein</fullName>
    </submittedName>
</protein>
<evidence type="ECO:0000313" key="2">
    <source>
        <dbReference type="Proteomes" id="UP000276133"/>
    </source>
</evidence>
<proteinExistence type="predicted"/>
<name>A0A3M7SJX6_BRAPC</name>
<comment type="caution">
    <text evidence="1">The sequence shown here is derived from an EMBL/GenBank/DDBJ whole genome shotgun (WGS) entry which is preliminary data.</text>
</comment>
<dbReference type="EMBL" id="REGN01001246">
    <property type="protein sequence ID" value="RNA36081.1"/>
    <property type="molecule type" value="Genomic_DNA"/>
</dbReference>
<dbReference type="AlphaFoldDB" id="A0A3M7SJX6"/>
<dbReference type="Proteomes" id="UP000276133">
    <property type="component" value="Unassembled WGS sequence"/>
</dbReference>
<sequence length="72" mass="8665">MEVHFSFFIFFSDRFVAGRFPAKLTGRFNWPVDLPFKSSPGYRSYKVFPIIKFSLRTFGSKKYHVFKIWFVL</sequence>
<reference evidence="1 2" key="1">
    <citation type="journal article" date="2018" name="Sci. Rep.">
        <title>Genomic signatures of local adaptation to the degree of environmental predictability in rotifers.</title>
        <authorList>
            <person name="Franch-Gras L."/>
            <person name="Hahn C."/>
            <person name="Garcia-Roger E.M."/>
            <person name="Carmona M.J."/>
            <person name="Serra M."/>
            <person name="Gomez A."/>
        </authorList>
    </citation>
    <scope>NUCLEOTIDE SEQUENCE [LARGE SCALE GENOMIC DNA]</scope>
    <source>
        <strain evidence="1">HYR1</strain>
    </source>
</reference>
<organism evidence="1 2">
    <name type="scientific">Brachionus plicatilis</name>
    <name type="common">Marine rotifer</name>
    <name type="synonym">Brachionus muelleri</name>
    <dbReference type="NCBI Taxonomy" id="10195"/>
    <lineage>
        <taxon>Eukaryota</taxon>
        <taxon>Metazoa</taxon>
        <taxon>Spiralia</taxon>
        <taxon>Gnathifera</taxon>
        <taxon>Rotifera</taxon>
        <taxon>Eurotatoria</taxon>
        <taxon>Monogononta</taxon>
        <taxon>Pseudotrocha</taxon>
        <taxon>Ploima</taxon>
        <taxon>Brachionidae</taxon>
        <taxon>Brachionus</taxon>
    </lineage>
</organism>